<accession>A0AAW0QIN8</accession>
<dbReference type="Proteomes" id="UP001392437">
    <property type="component" value="Unassembled WGS sequence"/>
</dbReference>
<feature type="compositionally biased region" description="Low complexity" evidence="1">
    <location>
        <begin position="202"/>
        <end position="212"/>
    </location>
</feature>
<comment type="caution">
    <text evidence="2">The sequence shown here is derived from an EMBL/GenBank/DDBJ whole genome shotgun (WGS) entry which is preliminary data.</text>
</comment>
<name>A0AAW0QIN8_9PEZI</name>
<evidence type="ECO:0000313" key="2">
    <source>
        <dbReference type="EMBL" id="KAK8092852.1"/>
    </source>
</evidence>
<feature type="compositionally biased region" description="Basic residues" evidence="1">
    <location>
        <begin position="171"/>
        <end position="201"/>
    </location>
</feature>
<sequence length="288" mass="30808">MGDPGPVADLGVEGRLWTAVEEQRESTTNAEVVIGSEKGLLQARQSAVGGDNSMASKALVRTAPPFAFTLPTSTEAQHMLTDIANATAHVRNHLARALSFGDGPQHARNRPTTPTLSRDASRRHDLFLFSCSRPPKPHVVPAIVQPPPPHHPDRRRILLHRDGDDDDASQRHGRGRRRGQRPQHGRRRGHRRRLHGRRRAAARAGRLVRAPAQAAGAHGEPRVRPAAQGPGGGGGGRGRDRDGAERRPPPTPALCASRLGRGGCGAGGSGLRQGVEGEGGRADWKELS</sequence>
<feature type="compositionally biased region" description="Gly residues" evidence="1">
    <location>
        <begin position="260"/>
        <end position="271"/>
    </location>
</feature>
<evidence type="ECO:0000256" key="1">
    <source>
        <dbReference type="SAM" id="MobiDB-lite"/>
    </source>
</evidence>
<gene>
    <name evidence="2" type="ORF">PG999_014439</name>
</gene>
<protein>
    <submittedName>
        <fullName evidence="2">Uncharacterized protein</fullName>
    </submittedName>
</protein>
<proteinExistence type="predicted"/>
<keyword evidence="3" id="KW-1185">Reference proteome</keyword>
<feature type="compositionally biased region" description="Basic and acidic residues" evidence="1">
    <location>
        <begin position="278"/>
        <end position="288"/>
    </location>
</feature>
<dbReference type="AlphaFoldDB" id="A0AAW0QIN8"/>
<feature type="region of interest" description="Disordered" evidence="1">
    <location>
        <begin position="98"/>
        <end position="288"/>
    </location>
</feature>
<feature type="compositionally biased region" description="Basic and acidic residues" evidence="1">
    <location>
        <begin position="237"/>
        <end position="248"/>
    </location>
</feature>
<evidence type="ECO:0000313" key="3">
    <source>
        <dbReference type="Proteomes" id="UP001392437"/>
    </source>
</evidence>
<organism evidence="2 3">
    <name type="scientific">Apiospora kogelbergensis</name>
    <dbReference type="NCBI Taxonomy" id="1337665"/>
    <lineage>
        <taxon>Eukaryota</taxon>
        <taxon>Fungi</taxon>
        <taxon>Dikarya</taxon>
        <taxon>Ascomycota</taxon>
        <taxon>Pezizomycotina</taxon>
        <taxon>Sordariomycetes</taxon>
        <taxon>Xylariomycetidae</taxon>
        <taxon>Amphisphaeriales</taxon>
        <taxon>Apiosporaceae</taxon>
        <taxon>Apiospora</taxon>
    </lineage>
</organism>
<dbReference type="EMBL" id="JAQQWP010000012">
    <property type="protein sequence ID" value="KAK8092852.1"/>
    <property type="molecule type" value="Genomic_DNA"/>
</dbReference>
<reference evidence="2 3" key="1">
    <citation type="submission" date="2023-01" db="EMBL/GenBank/DDBJ databases">
        <title>Analysis of 21 Apiospora genomes using comparative genomics revels a genus with tremendous synthesis potential of carbohydrate active enzymes and secondary metabolites.</title>
        <authorList>
            <person name="Sorensen T."/>
        </authorList>
    </citation>
    <scope>NUCLEOTIDE SEQUENCE [LARGE SCALE GENOMIC DNA]</scope>
    <source>
        <strain evidence="2 3">CBS 117206</strain>
    </source>
</reference>